<keyword evidence="3" id="KW-1185">Reference proteome</keyword>
<accession>A0A0D2N9E4</accession>
<dbReference type="Pfam" id="PF14111">
    <property type="entry name" value="DUF4283"/>
    <property type="match status" value="1"/>
</dbReference>
<proteinExistence type="predicted"/>
<reference evidence="2 3" key="1">
    <citation type="journal article" date="2012" name="Nature">
        <title>Repeated polyploidization of Gossypium genomes and the evolution of spinnable cotton fibres.</title>
        <authorList>
            <person name="Paterson A.H."/>
            <person name="Wendel J.F."/>
            <person name="Gundlach H."/>
            <person name="Guo H."/>
            <person name="Jenkins J."/>
            <person name="Jin D."/>
            <person name="Llewellyn D."/>
            <person name="Showmaker K.C."/>
            <person name="Shu S."/>
            <person name="Udall J."/>
            <person name="Yoo M.J."/>
            <person name="Byers R."/>
            <person name="Chen W."/>
            <person name="Doron-Faigenboim A."/>
            <person name="Duke M.V."/>
            <person name="Gong L."/>
            <person name="Grimwood J."/>
            <person name="Grover C."/>
            <person name="Grupp K."/>
            <person name="Hu G."/>
            <person name="Lee T.H."/>
            <person name="Li J."/>
            <person name="Lin L."/>
            <person name="Liu T."/>
            <person name="Marler B.S."/>
            <person name="Page J.T."/>
            <person name="Roberts A.W."/>
            <person name="Romanel E."/>
            <person name="Sanders W.S."/>
            <person name="Szadkowski E."/>
            <person name="Tan X."/>
            <person name="Tang H."/>
            <person name="Xu C."/>
            <person name="Wang J."/>
            <person name="Wang Z."/>
            <person name="Zhang D."/>
            <person name="Zhang L."/>
            <person name="Ashrafi H."/>
            <person name="Bedon F."/>
            <person name="Bowers J.E."/>
            <person name="Brubaker C.L."/>
            <person name="Chee P.W."/>
            <person name="Das S."/>
            <person name="Gingle A.R."/>
            <person name="Haigler C.H."/>
            <person name="Harker D."/>
            <person name="Hoffmann L.V."/>
            <person name="Hovav R."/>
            <person name="Jones D.C."/>
            <person name="Lemke C."/>
            <person name="Mansoor S."/>
            <person name="ur Rahman M."/>
            <person name="Rainville L.N."/>
            <person name="Rambani A."/>
            <person name="Reddy U.K."/>
            <person name="Rong J.K."/>
            <person name="Saranga Y."/>
            <person name="Scheffler B.E."/>
            <person name="Scheffler J.A."/>
            <person name="Stelly D.M."/>
            <person name="Triplett B.A."/>
            <person name="Van Deynze A."/>
            <person name="Vaslin M.F."/>
            <person name="Waghmare V.N."/>
            <person name="Walford S.A."/>
            <person name="Wright R.J."/>
            <person name="Zaki E.A."/>
            <person name="Zhang T."/>
            <person name="Dennis E.S."/>
            <person name="Mayer K.F."/>
            <person name="Peterson D.G."/>
            <person name="Rokhsar D.S."/>
            <person name="Wang X."/>
            <person name="Schmutz J."/>
        </authorList>
    </citation>
    <scope>NUCLEOTIDE SEQUENCE [LARGE SCALE GENOMIC DNA]</scope>
</reference>
<dbReference type="OMA" id="ICNKCEY"/>
<protein>
    <recommendedName>
        <fullName evidence="1">DUF4283 domain-containing protein</fullName>
    </recommendedName>
</protein>
<dbReference type="Proteomes" id="UP000032304">
    <property type="component" value="Chromosome 1"/>
</dbReference>
<dbReference type="EMBL" id="CM001740">
    <property type="protein sequence ID" value="KJB09403.1"/>
    <property type="molecule type" value="Genomic_DNA"/>
</dbReference>
<evidence type="ECO:0000313" key="2">
    <source>
        <dbReference type="EMBL" id="KJB09403.1"/>
    </source>
</evidence>
<dbReference type="AlphaFoldDB" id="A0A0D2N9E4"/>
<name>A0A0D2N9E4_GOSRA</name>
<organism evidence="2 3">
    <name type="scientific">Gossypium raimondii</name>
    <name type="common">Peruvian cotton</name>
    <name type="synonym">Gossypium klotzschianum subsp. raimondii</name>
    <dbReference type="NCBI Taxonomy" id="29730"/>
    <lineage>
        <taxon>Eukaryota</taxon>
        <taxon>Viridiplantae</taxon>
        <taxon>Streptophyta</taxon>
        <taxon>Embryophyta</taxon>
        <taxon>Tracheophyta</taxon>
        <taxon>Spermatophyta</taxon>
        <taxon>Magnoliopsida</taxon>
        <taxon>eudicotyledons</taxon>
        <taxon>Gunneridae</taxon>
        <taxon>Pentapetalae</taxon>
        <taxon>rosids</taxon>
        <taxon>malvids</taxon>
        <taxon>Malvales</taxon>
        <taxon>Malvaceae</taxon>
        <taxon>Malvoideae</taxon>
        <taxon>Gossypium</taxon>
    </lineage>
</organism>
<dbReference type="STRING" id="29730.A0A0D2N9E4"/>
<sequence length="175" mass="19890">IQISSISKASYKSMLLGAPSTPVQNVAMVEDFAFMDGDEYIGHRMARTIVVKLLDRRIGFNALLNRVSLLWNPMCPIQMMDLENDFFFLVRFQDEDDFNRVLVGAIGQTIGPVVKLDVHIVSARRGRFVWLAVCVDFRKPLVSKVKINGRMLHVEYKSLQNVCFKCGHYGHGLNI</sequence>
<dbReference type="eggNOG" id="KOG1075">
    <property type="taxonomic scope" value="Eukaryota"/>
</dbReference>
<dbReference type="Gramene" id="KJB09403">
    <property type="protein sequence ID" value="KJB09403"/>
    <property type="gene ID" value="B456_001G139500"/>
</dbReference>
<feature type="domain" description="DUF4283" evidence="1">
    <location>
        <begin position="46"/>
        <end position="102"/>
    </location>
</feature>
<dbReference type="InterPro" id="IPR025558">
    <property type="entry name" value="DUF4283"/>
</dbReference>
<dbReference type="PANTHER" id="PTHR31286">
    <property type="entry name" value="GLYCINE-RICH CELL WALL STRUCTURAL PROTEIN 1.8-LIKE"/>
    <property type="match status" value="1"/>
</dbReference>
<evidence type="ECO:0000259" key="1">
    <source>
        <dbReference type="Pfam" id="PF14111"/>
    </source>
</evidence>
<dbReference type="InterPro" id="IPR040256">
    <property type="entry name" value="At4g02000-like"/>
</dbReference>
<dbReference type="PANTHER" id="PTHR31286:SF99">
    <property type="entry name" value="DUF4283 DOMAIN-CONTAINING PROTEIN"/>
    <property type="match status" value="1"/>
</dbReference>
<feature type="non-terminal residue" evidence="2">
    <location>
        <position position="1"/>
    </location>
</feature>
<evidence type="ECO:0000313" key="3">
    <source>
        <dbReference type="Proteomes" id="UP000032304"/>
    </source>
</evidence>
<gene>
    <name evidence="2" type="ORF">B456_001G139500</name>
</gene>